<feature type="transmembrane region" description="Helical" evidence="6">
    <location>
        <begin position="323"/>
        <end position="341"/>
    </location>
</feature>
<dbReference type="GO" id="GO:0022857">
    <property type="term" value="F:transmembrane transporter activity"/>
    <property type="evidence" value="ECO:0007669"/>
    <property type="project" value="TreeGrafter"/>
</dbReference>
<accession>A0A6H0KUL6</accession>
<keyword evidence="3 6" id="KW-0812">Transmembrane</keyword>
<feature type="transmembrane region" description="Helical" evidence="6">
    <location>
        <begin position="361"/>
        <end position="386"/>
    </location>
</feature>
<proteinExistence type="predicted"/>
<dbReference type="Pfam" id="PF02687">
    <property type="entry name" value="FtsX"/>
    <property type="match status" value="2"/>
</dbReference>
<evidence type="ECO:0000313" key="9">
    <source>
        <dbReference type="EMBL" id="QIU96178.1"/>
    </source>
</evidence>
<dbReference type="PANTHER" id="PTHR30572:SF18">
    <property type="entry name" value="ABC-TYPE MACROLIDE FAMILY EXPORT SYSTEM PERMEASE COMPONENT 2"/>
    <property type="match status" value="1"/>
</dbReference>
<dbReference type="AlphaFoldDB" id="A0A6H0KUL6"/>
<evidence type="ECO:0000259" key="7">
    <source>
        <dbReference type="Pfam" id="PF02687"/>
    </source>
</evidence>
<evidence type="ECO:0000256" key="6">
    <source>
        <dbReference type="SAM" id="Phobius"/>
    </source>
</evidence>
<feature type="transmembrane region" description="Helical" evidence="6">
    <location>
        <begin position="266"/>
        <end position="291"/>
    </location>
</feature>
<feature type="domain" description="ABC3 transporter permease C-terminal" evidence="7">
    <location>
        <begin position="273"/>
        <end position="387"/>
    </location>
</feature>
<dbReference type="InterPro" id="IPR025857">
    <property type="entry name" value="MacB_PCD"/>
</dbReference>
<evidence type="ECO:0000256" key="1">
    <source>
        <dbReference type="ARBA" id="ARBA00004651"/>
    </source>
</evidence>
<dbReference type="EMBL" id="CP050831">
    <property type="protein sequence ID" value="QIU96178.1"/>
    <property type="molecule type" value="Genomic_DNA"/>
</dbReference>
<gene>
    <name evidence="9" type="ORF">BacF7301_19360</name>
</gene>
<evidence type="ECO:0000256" key="3">
    <source>
        <dbReference type="ARBA" id="ARBA00022692"/>
    </source>
</evidence>
<evidence type="ECO:0000256" key="2">
    <source>
        <dbReference type="ARBA" id="ARBA00022475"/>
    </source>
</evidence>
<sequence>MMRHFYYTIQLLIHERGMNSIKIISMTLGIFVGILLFSCVKFQLSYYNFCFQPERLYVAYMDGPYTYGPFSAAMRDNFPEEVEDATILRDMGTNVFYNGNVRLTEPMIYADGHLFSTLGLKLLAGKAEELVRPDVLFISRSLAEKIGEGKSLESVIGKTLSVDRKEPMMIRGIFENVGENTDIHFNVVAPMSQLWNQARGGWGSDISYMSIIRFREPDKDIAAVETRIPDMLKKYMADSSNNKKKFNSFSFRPLLEFHTANPTVRLMILMMSVLGVVILLVAAFDYVLIAVSSLARRAKSIGVHKCCGATDSNIFRMFLTETAFILLISVLLTALLIFQFREFVEEIIAIRLSSLFTWQTLWVPMVVLLSVFILAGVMPASIFASIPVTQVFRRYAERKTSWKRPLLFIQFVGMTFILSFLMVVFLQYRMAMNKDLGYRPERVVMCWHKFGSDRQNAKSFFMNLPMVEEYGVARQPIWSGWAGDEFSVGEGRTIQGRLEWIGDDFVPMMGIQILYGKNVISAKEALVNEEFVRQAGWTDEPVGKQLSVWGKEITIVGVMKNFSVQSVYHPQYPVLLLGSGSDSNPGLHYIRLKEPFDDNLKRLNELMAETFPTDDFVFYSLTQKLDAQYTDITRFRNAVLLASISIFFIALMGLLGYVGDEIRFCRKEIAIRKVNGADTFGILKLFSTNILWTALPAALVGAVLAHWAGMKWLQQFSDSVNPGIGAFAGVVAFVLVVIWVCVILKAWHVANENPVNSIANE</sequence>
<feature type="transmembrane region" description="Helical" evidence="6">
    <location>
        <begin position="638"/>
        <end position="659"/>
    </location>
</feature>
<dbReference type="InterPro" id="IPR003838">
    <property type="entry name" value="ABC3_permease_C"/>
</dbReference>
<dbReference type="PANTHER" id="PTHR30572">
    <property type="entry name" value="MEMBRANE COMPONENT OF TRANSPORTER-RELATED"/>
    <property type="match status" value="1"/>
</dbReference>
<keyword evidence="10" id="KW-1185">Reference proteome</keyword>
<evidence type="ECO:0000313" key="10">
    <source>
        <dbReference type="Proteomes" id="UP000501780"/>
    </source>
</evidence>
<comment type="subcellular location">
    <subcellularLocation>
        <location evidence="1">Cell membrane</location>
        <topology evidence="1">Multi-pass membrane protein</topology>
    </subcellularLocation>
</comment>
<dbReference type="KEGG" id="bfc:BacF7301_19360"/>
<dbReference type="Proteomes" id="UP000501780">
    <property type="component" value="Chromosome"/>
</dbReference>
<evidence type="ECO:0000256" key="4">
    <source>
        <dbReference type="ARBA" id="ARBA00022989"/>
    </source>
</evidence>
<evidence type="ECO:0000256" key="5">
    <source>
        <dbReference type="ARBA" id="ARBA00023136"/>
    </source>
</evidence>
<protein>
    <submittedName>
        <fullName evidence="9">FtsX-like permease family protein</fullName>
    </submittedName>
</protein>
<feature type="transmembrane region" description="Helical" evidence="6">
    <location>
        <begin position="724"/>
        <end position="744"/>
    </location>
</feature>
<feature type="domain" description="ABC3 transporter permease C-terminal" evidence="7">
    <location>
        <begin position="642"/>
        <end position="754"/>
    </location>
</feature>
<name>A0A6H0KUL6_9BACE</name>
<reference evidence="9 10" key="1">
    <citation type="submission" date="2020-03" db="EMBL/GenBank/DDBJ databases">
        <title>Genomic analysis of Bacteroides faecium CBA7301.</title>
        <authorList>
            <person name="Kim J."/>
            <person name="Roh S.W."/>
        </authorList>
    </citation>
    <scope>NUCLEOTIDE SEQUENCE [LARGE SCALE GENOMIC DNA]</scope>
    <source>
        <strain evidence="9 10">CBA7301</strain>
    </source>
</reference>
<feature type="transmembrane region" description="Helical" evidence="6">
    <location>
        <begin position="21"/>
        <end position="44"/>
    </location>
</feature>
<dbReference type="Pfam" id="PF12704">
    <property type="entry name" value="MacB_PCD"/>
    <property type="match status" value="1"/>
</dbReference>
<feature type="domain" description="MacB-like periplasmic core" evidence="8">
    <location>
        <begin position="23"/>
        <end position="228"/>
    </location>
</feature>
<keyword evidence="2" id="KW-1003">Cell membrane</keyword>
<dbReference type="InterPro" id="IPR050250">
    <property type="entry name" value="Macrolide_Exporter_MacB"/>
</dbReference>
<evidence type="ECO:0000259" key="8">
    <source>
        <dbReference type="Pfam" id="PF12704"/>
    </source>
</evidence>
<feature type="transmembrane region" description="Helical" evidence="6">
    <location>
        <begin position="406"/>
        <end position="428"/>
    </location>
</feature>
<feature type="transmembrane region" description="Helical" evidence="6">
    <location>
        <begin position="680"/>
        <end position="704"/>
    </location>
</feature>
<keyword evidence="5 6" id="KW-0472">Membrane</keyword>
<keyword evidence="4 6" id="KW-1133">Transmembrane helix</keyword>
<dbReference type="GO" id="GO:0005886">
    <property type="term" value="C:plasma membrane"/>
    <property type="evidence" value="ECO:0007669"/>
    <property type="project" value="UniProtKB-SubCell"/>
</dbReference>
<organism evidence="9 10">
    <name type="scientific">Bacteroides faecium</name>
    <dbReference type="NCBI Taxonomy" id="2715212"/>
    <lineage>
        <taxon>Bacteria</taxon>
        <taxon>Pseudomonadati</taxon>
        <taxon>Bacteroidota</taxon>
        <taxon>Bacteroidia</taxon>
        <taxon>Bacteroidales</taxon>
        <taxon>Bacteroidaceae</taxon>
        <taxon>Bacteroides</taxon>
    </lineage>
</organism>